<dbReference type="Proteomes" id="UP000015101">
    <property type="component" value="Unassembled WGS sequence"/>
</dbReference>
<reference evidence="4" key="1">
    <citation type="submission" date="2012-12" db="EMBL/GenBank/DDBJ databases">
        <authorList>
            <person name="Hellsten U."/>
            <person name="Grimwood J."/>
            <person name="Chapman J.A."/>
            <person name="Shapiro H."/>
            <person name="Aerts A."/>
            <person name="Otillar R.P."/>
            <person name="Terry A.Y."/>
            <person name="Boore J.L."/>
            <person name="Simakov O."/>
            <person name="Marletaz F."/>
            <person name="Cho S.-J."/>
            <person name="Edsinger-Gonzales E."/>
            <person name="Havlak P."/>
            <person name="Kuo D.-H."/>
            <person name="Larsson T."/>
            <person name="Lv J."/>
            <person name="Arendt D."/>
            <person name="Savage R."/>
            <person name="Osoegawa K."/>
            <person name="de Jong P."/>
            <person name="Lindberg D.R."/>
            <person name="Seaver E.C."/>
            <person name="Weisblat D.A."/>
            <person name="Putnam N.H."/>
            <person name="Grigoriev I.V."/>
            <person name="Rokhsar D.S."/>
        </authorList>
    </citation>
    <scope>NUCLEOTIDE SEQUENCE</scope>
</reference>
<dbReference type="AlphaFoldDB" id="T1FQK1"/>
<dbReference type="HOGENOM" id="CLU_372682_0_0_1"/>
<dbReference type="PANTHER" id="PTHR31518">
    <property type="entry name" value="ARGININE/SERINE-RICH PROTEIN PNISR"/>
    <property type="match status" value="1"/>
</dbReference>
<accession>T1FQK1</accession>
<feature type="compositionally biased region" description="Basic and acidic residues" evidence="1">
    <location>
        <begin position="508"/>
        <end position="517"/>
    </location>
</feature>
<gene>
    <name evidence="3" type="primary">20211098</name>
    <name evidence="2" type="ORF">HELRODRAFT_189012</name>
</gene>
<feature type="compositionally biased region" description="Basic residues" evidence="1">
    <location>
        <begin position="676"/>
        <end position="697"/>
    </location>
</feature>
<feature type="compositionally biased region" description="Acidic residues" evidence="1">
    <location>
        <begin position="369"/>
        <end position="387"/>
    </location>
</feature>
<dbReference type="CTD" id="20211098"/>
<dbReference type="STRING" id="6412.T1FQK1"/>
<feature type="compositionally biased region" description="Basic residues" evidence="1">
    <location>
        <begin position="718"/>
        <end position="727"/>
    </location>
</feature>
<evidence type="ECO:0000313" key="2">
    <source>
        <dbReference type="EMBL" id="ESN99159.1"/>
    </source>
</evidence>
<reference evidence="3" key="3">
    <citation type="submission" date="2015-06" db="UniProtKB">
        <authorList>
            <consortium name="EnsemblMetazoa"/>
        </authorList>
    </citation>
    <scope>IDENTIFICATION</scope>
</reference>
<dbReference type="RefSeq" id="XP_009023045.1">
    <property type="nucleotide sequence ID" value="XM_009024797.1"/>
</dbReference>
<dbReference type="OrthoDB" id="10065820at2759"/>
<evidence type="ECO:0008006" key="5">
    <source>
        <dbReference type="Google" id="ProtNLM"/>
    </source>
</evidence>
<evidence type="ECO:0000313" key="3">
    <source>
        <dbReference type="EnsemblMetazoa" id="HelroP189012"/>
    </source>
</evidence>
<dbReference type="EnsemblMetazoa" id="HelroT189012">
    <property type="protein sequence ID" value="HelroP189012"/>
    <property type="gene ID" value="HelroG189012"/>
</dbReference>
<protein>
    <recommendedName>
        <fullName evidence="5">PNN-interacting serine/arginine-rich protein</fullName>
    </recommendedName>
</protein>
<dbReference type="EMBL" id="AMQM01001133">
    <property type="status" value="NOT_ANNOTATED_CDS"/>
    <property type="molecule type" value="Genomic_DNA"/>
</dbReference>
<dbReference type="GO" id="GO:0016607">
    <property type="term" value="C:nuclear speck"/>
    <property type="evidence" value="ECO:0000318"/>
    <property type="project" value="GO_Central"/>
</dbReference>
<dbReference type="GO" id="GO:0048786">
    <property type="term" value="C:presynaptic active zone"/>
    <property type="evidence" value="ECO:0000318"/>
    <property type="project" value="GO_Central"/>
</dbReference>
<name>T1FQK1_HELRO</name>
<feature type="region of interest" description="Disordered" evidence="1">
    <location>
        <begin position="289"/>
        <end position="393"/>
    </location>
</feature>
<feature type="compositionally biased region" description="Basic and acidic residues" evidence="1">
    <location>
        <begin position="580"/>
        <end position="629"/>
    </location>
</feature>
<feature type="compositionally biased region" description="Basic and acidic residues" evidence="1">
    <location>
        <begin position="654"/>
        <end position="675"/>
    </location>
</feature>
<keyword evidence="4" id="KW-1185">Reference proteome</keyword>
<evidence type="ECO:0000313" key="4">
    <source>
        <dbReference type="Proteomes" id="UP000015101"/>
    </source>
</evidence>
<feature type="compositionally biased region" description="Low complexity" evidence="1">
    <location>
        <begin position="488"/>
        <end position="504"/>
    </location>
</feature>
<feature type="compositionally biased region" description="Basic residues" evidence="1">
    <location>
        <begin position="570"/>
        <end position="579"/>
    </location>
</feature>
<dbReference type="InParanoid" id="T1FQK1"/>
<dbReference type="KEGG" id="hro:HELRODRAFT_189012"/>
<organism evidence="3 4">
    <name type="scientific">Helobdella robusta</name>
    <name type="common">Californian leech</name>
    <dbReference type="NCBI Taxonomy" id="6412"/>
    <lineage>
        <taxon>Eukaryota</taxon>
        <taxon>Metazoa</taxon>
        <taxon>Spiralia</taxon>
        <taxon>Lophotrochozoa</taxon>
        <taxon>Annelida</taxon>
        <taxon>Clitellata</taxon>
        <taxon>Hirudinea</taxon>
        <taxon>Rhynchobdellida</taxon>
        <taxon>Glossiphoniidae</taxon>
        <taxon>Helobdella</taxon>
    </lineage>
</organism>
<dbReference type="eggNOG" id="ENOG502QUV0">
    <property type="taxonomic scope" value="Eukaryota"/>
</dbReference>
<proteinExistence type="predicted"/>
<feature type="compositionally biased region" description="Basic and acidic residues" evidence="1">
    <location>
        <begin position="352"/>
        <end position="368"/>
    </location>
</feature>
<dbReference type="GeneID" id="20211098"/>
<feature type="compositionally biased region" description="Acidic residues" evidence="1">
    <location>
        <begin position="306"/>
        <end position="320"/>
    </location>
</feature>
<dbReference type="EMBL" id="KB097143">
    <property type="protein sequence ID" value="ESN99159.1"/>
    <property type="molecule type" value="Genomic_DNA"/>
</dbReference>
<dbReference type="InterPro" id="IPR031937">
    <property type="entry name" value="PNISR"/>
</dbReference>
<feature type="compositionally biased region" description="Acidic residues" evidence="1">
    <location>
        <begin position="436"/>
        <end position="464"/>
    </location>
</feature>
<dbReference type="Pfam" id="PF15996">
    <property type="entry name" value="PNISR"/>
    <property type="match status" value="1"/>
</dbReference>
<feature type="compositionally biased region" description="Low complexity" evidence="1">
    <location>
        <begin position="547"/>
        <end position="564"/>
    </location>
</feature>
<feature type="region of interest" description="Disordered" evidence="1">
    <location>
        <begin position="420"/>
        <end position="746"/>
    </location>
</feature>
<evidence type="ECO:0000256" key="1">
    <source>
        <dbReference type="SAM" id="MobiDB-lite"/>
    </source>
</evidence>
<reference evidence="2 4" key="2">
    <citation type="journal article" date="2013" name="Nature">
        <title>Insights into bilaterian evolution from three spiralian genomes.</title>
        <authorList>
            <person name="Simakov O."/>
            <person name="Marletaz F."/>
            <person name="Cho S.J."/>
            <person name="Edsinger-Gonzales E."/>
            <person name="Havlak P."/>
            <person name="Hellsten U."/>
            <person name="Kuo D.H."/>
            <person name="Larsson T."/>
            <person name="Lv J."/>
            <person name="Arendt D."/>
            <person name="Savage R."/>
            <person name="Osoegawa K."/>
            <person name="de Jong P."/>
            <person name="Grimwood J."/>
            <person name="Chapman J.A."/>
            <person name="Shapiro H."/>
            <person name="Aerts A."/>
            <person name="Otillar R.P."/>
            <person name="Terry A.Y."/>
            <person name="Boore J.L."/>
            <person name="Grigoriev I.V."/>
            <person name="Lindberg D.R."/>
            <person name="Seaver E.C."/>
            <person name="Weisblat D.A."/>
            <person name="Putnam N.H."/>
            <person name="Rokhsar D.S."/>
        </authorList>
    </citation>
    <scope>NUCLEOTIDE SEQUENCE</scope>
</reference>
<sequence length="746" mass="84693">MWNKESSNMPWGQPNLTGNAEQDWATLAKQWMQHRDMVGMPVLVNQQFPVAPPPVPQAILQQFPQQLLPPMQMQNYNDDYMRNNLLAQQQETVNFSNMESCNSLASGLMGLVNSDYHPQPVQQPVNVPTGMNNWNISPWAVAPPPPPPPPPTDTSELLETSSVHQDSDYFAARDINTEAPDSMTQPPPSSSGYVSTYSNTGDFLPVNPVVKRAWMPSAASNVTTTNIPATSRPVLNNPSWLTSNNNSNNNNYFKDLPFMDAAKRKSLPAWIRDGLEKMEREKYRQMERQKLEEEYRRRKSLQQGTEGEEDVDEQDDDDNVSDAPLKEGAGSGVHELQSGSTAAAADDGSDPEMDHDIEDKECDTRPADEVENDDDDDDDDKKEEELSDGEKEAIMMAKVKRMLTEVLLDVTSEEVNSVATFVYNKAKSRQLKGEEYDSDSEEDNVDGEAVENDEDGDNDDEDFEEAMKKIRMKRKAFEEKMSLLNSQSTSRCYPSTRSPTTTSSNPLETKEKLRKGTSESTTSAPGDQPQKQEKKKFHVPKKDDTSDSLSRTTTTSSSTTSSSESDAERKAKKKRKSFKMKKDNYLEKNIDNIDKVRKHNDYIQSKCSDEKKELAKDQRDHSKKSREALCKTSPSVDVKIKNYDLNQNLPTKIVEVKSGRLKTSGDHRNKSSERRSKSRNKSSKSKNRKRSRSRERKSRSAERSHKAKRFKDRSSRSHEKKSKRSSRYSKPYSRTEKHYTNSRSRS</sequence>